<sequence>LLLFKMCSNIGRTLSRLKTVDEETMGESKLARVLTVFDLTALGVGATLGAGVYILTGSVAKDTTGPSVVISFLIAALTSILSGLCYAEFGARVPKAGSGYVYSYVTVGECCAFVIGWNLILSYVIGAASVARAWTGNFDALIGNKIKTHMLSCCSMDVPGLAEYPDIFSFAIVMLLTALIAFGVKEFALVNKVFTVLNIGVILFVVIAGLTQADIHNWNWTTDEIHDYFGMVTQTTIDMTPYGTGGFMPFGFGGLISGTATCFYAFVGFDCIATTGEEAINPQKSIPLGIVLSLAVCCIAYLAISATLTLMRPYFLLDTLAPLPVAFEEVGMSWASYPVAVGAICALSTRTYLFLEILPCTEWLKFNMNKNSYSLLGAMFPMPRIIYAMAIDGLLFEFLANVHKKTKTPLVATFLSGTLAGIMAVFFDLKELVDLMSIGTLAAYTLVATSVLLLRYQPDATPVSTDEATYEKGDSKPITQSTESFEIRMLIQPKSSLPTQTVSSIVNWCTVASGMYLRSTLSMTLFSVTAVLASSSGWNGASIAFSVIFMICSILPMICIGMQPQSNKKLSFAVPLVPTVPALNMFVNIYLMVSLPPSTWYKMLIWLVMGGMIYVFYGIRNSAENPNNKARAEE</sequence>
<dbReference type="InterPro" id="IPR002293">
    <property type="entry name" value="AA/rel_permease1"/>
</dbReference>
<protein>
    <recommendedName>
        <fullName evidence="6">Cationic amino acid transporter C-terminal domain-containing protein</fullName>
    </recommendedName>
</protein>
<keyword evidence="4 5" id="KW-0472">Membrane</keyword>
<dbReference type="eggNOG" id="KOG1286">
    <property type="taxonomic scope" value="Eukaryota"/>
</dbReference>
<evidence type="ECO:0000256" key="4">
    <source>
        <dbReference type="ARBA" id="ARBA00023136"/>
    </source>
</evidence>
<dbReference type="Proteomes" id="UP000007875">
    <property type="component" value="Unassembled WGS sequence"/>
</dbReference>
<feature type="transmembrane region" description="Helical" evidence="5">
    <location>
        <begin position="375"/>
        <end position="398"/>
    </location>
</feature>
<organism evidence="7 8">
    <name type="scientific">Ciona savignyi</name>
    <name type="common">Pacific transparent sea squirt</name>
    <dbReference type="NCBI Taxonomy" id="51511"/>
    <lineage>
        <taxon>Eukaryota</taxon>
        <taxon>Metazoa</taxon>
        <taxon>Chordata</taxon>
        <taxon>Tunicata</taxon>
        <taxon>Ascidiacea</taxon>
        <taxon>Phlebobranchia</taxon>
        <taxon>Cionidae</taxon>
        <taxon>Ciona</taxon>
    </lineage>
</organism>
<feature type="transmembrane region" description="Helical" evidence="5">
    <location>
        <begin position="540"/>
        <end position="560"/>
    </location>
</feature>
<dbReference type="Pfam" id="PF13906">
    <property type="entry name" value="AA_permease_C"/>
    <property type="match status" value="1"/>
</dbReference>
<comment type="subcellular location">
    <subcellularLocation>
        <location evidence="1">Membrane</location>
        <topology evidence="1">Multi-pass membrane protein</topology>
    </subcellularLocation>
</comment>
<evidence type="ECO:0000256" key="3">
    <source>
        <dbReference type="ARBA" id="ARBA00022989"/>
    </source>
</evidence>
<dbReference type="GO" id="GO:0005886">
    <property type="term" value="C:plasma membrane"/>
    <property type="evidence" value="ECO:0007669"/>
    <property type="project" value="TreeGrafter"/>
</dbReference>
<dbReference type="GeneTree" id="ENSGT00940000169667"/>
<dbReference type="AlphaFoldDB" id="H2ZMR6"/>
<reference evidence="7" key="3">
    <citation type="submission" date="2025-09" db="UniProtKB">
        <authorList>
            <consortium name="Ensembl"/>
        </authorList>
    </citation>
    <scope>IDENTIFICATION</scope>
</reference>
<accession>H2ZMR6</accession>
<dbReference type="GO" id="GO:0097638">
    <property type="term" value="P:L-arginine import across plasma membrane"/>
    <property type="evidence" value="ECO:0007669"/>
    <property type="project" value="TreeGrafter"/>
</dbReference>
<dbReference type="GO" id="GO:0000064">
    <property type="term" value="F:L-ornithine transmembrane transporter activity"/>
    <property type="evidence" value="ECO:0007669"/>
    <property type="project" value="TreeGrafter"/>
</dbReference>
<evidence type="ECO:0000259" key="6">
    <source>
        <dbReference type="Pfam" id="PF13906"/>
    </source>
</evidence>
<evidence type="ECO:0000313" key="7">
    <source>
        <dbReference type="Ensembl" id="ENSCSAVP00000018882.1"/>
    </source>
</evidence>
<feature type="transmembrane region" description="Helical" evidence="5">
    <location>
        <begin position="101"/>
        <end position="125"/>
    </location>
</feature>
<feature type="transmembrane region" description="Helical" evidence="5">
    <location>
        <begin position="334"/>
        <end position="355"/>
    </location>
</feature>
<evidence type="ECO:0000256" key="1">
    <source>
        <dbReference type="ARBA" id="ARBA00004141"/>
    </source>
</evidence>
<feature type="transmembrane region" description="Helical" evidence="5">
    <location>
        <begin position="167"/>
        <end position="184"/>
    </location>
</feature>
<feature type="transmembrane region" description="Helical" evidence="5">
    <location>
        <begin position="572"/>
        <end position="593"/>
    </location>
</feature>
<feature type="transmembrane region" description="Helical" evidence="5">
    <location>
        <begin position="435"/>
        <end position="454"/>
    </location>
</feature>
<reference evidence="8" key="1">
    <citation type="submission" date="2003-08" db="EMBL/GenBank/DDBJ databases">
        <authorList>
            <person name="Birren B."/>
            <person name="Nusbaum C."/>
            <person name="Abebe A."/>
            <person name="Abouelleil A."/>
            <person name="Adekoya E."/>
            <person name="Ait-zahra M."/>
            <person name="Allen N."/>
            <person name="Allen T."/>
            <person name="An P."/>
            <person name="Anderson M."/>
            <person name="Anderson S."/>
            <person name="Arachchi H."/>
            <person name="Armbruster J."/>
            <person name="Bachantsang P."/>
            <person name="Baldwin J."/>
            <person name="Barry A."/>
            <person name="Bayul T."/>
            <person name="Blitshsteyn B."/>
            <person name="Bloom T."/>
            <person name="Blye J."/>
            <person name="Boguslavskiy L."/>
            <person name="Borowsky M."/>
            <person name="Boukhgalter B."/>
            <person name="Brunache A."/>
            <person name="Butler J."/>
            <person name="Calixte N."/>
            <person name="Calvo S."/>
            <person name="Camarata J."/>
            <person name="Campo K."/>
            <person name="Chang J."/>
            <person name="Cheshatsang Y."/>
            <person name="Citroen M."/>
            <person name="Collymore A."/>
            <person name="Considine T."/>
            <person name="Cook A."/>
            <person name="Cooke P."/>
            <person name="Corum B."/>
            <person name="Cuomo C."/>
            <person name="David R."/>
            <person name="Dawoe T."/>
            <person name="Degray S."/>
            <person name="Dodge S."/>
            <person name="Dooley K."/>
            <person name="Dorje P."/>
            <person name="Dorjee K."/>
            <person name="Dorris L."/>
            <person name="Duffey N."/>
            <person name="Dupes A."/>
            <person name="Elkins T."/>
            <person name="Engels R."/>
            <person name="Erickson J."/>
            <person name="Farina A."/>
            <person name="Faro S."/>
            <person name="Ferreira P."/>
            <person name="Fischer H."/>
            <person name="Fitzgerald M."/>
            <person name="Foley K."/>
            <person name="Gage D."/>
            <person name="Galagan J."/>
            <person name="Gearin G."/>
            <person name="Gnerre S."/>
            <person name="Gnirke A."/>
            <person name="Goyette A."/>
            <person name="Graham J."/>
            <person name="Grandbois E."/>
            <person name="Gyaltsen K."/>
            <person name="Hafez N."/>
            <person name="Hagopian D."/>
            <person name="Hagos B."/>
            <person name="Hall J."/>
            <person name="Hatcher B."/>
            <person name="Heller A."/>
            <person name="Higgins H."/>
            <person name="Honan T."/>
            <person name="Horn A."/>
            <person name="Houde N."/>
            <person name="Hughes L."/>
            <person name="Hulme W."/>
            <person name="Husby E."/>
            <person name="Iliev I."/>
            <person name="Jaffe D."/>
            <person name="Jones C."/>
            <person name="Kamal M."/>
            <person name="Kamat A."/>
            <person name="Kamvysselis M."/>
            <person name="Karlsson E."/>
            <person name="Kells C."/>
            <person name="Kieu A."/>
            <person name="Kisner P."/>
            <person name="Kodira C."/>
            <person name="Kulbokas E."/>
            <person name="Labutti K."/>
            <person name="Lama D."/>
            <person name="Landers T."/>
            <person name="Leger J."/>
            <person name="Levine S."/>
            <person name="Lewis D."/>
            <person name="Lewis T."/>
            <person name="Lindblad-toh K."/>
            <person name="Liu X."/>
            <person name="Lokyitsang T."/>
            <person name="Lokyitsang Y."/>
            <person name="Lucien O."/>
            <person name="Lui A."/>
            <person name="Ma L.J."/>
            <person name="Mabbitt R."/>
            <person name="Macdonald J."/>
            <person name="Maclean C."/>
            <person name="Major J."/>
            <person name="Manning J."/>
            <person name="Marabella R."/>
            <person name="Maru K."/>
            <person name="Matthews C."/>
            <person name="Mauceli E."/>
            <person name="Mccarthy M."/>
            <person name="Mcdonough S."/>
            <person name="Mcghee T."/>
            <person name="Meldrim J."/>
            <person name="Meneus L."/>
            <person name="Mesirov J."/>
            <person name="Mihalev A."/>
            <person name="Mihova T."/>
            <person name="Mikkelsen T."/>
            <person name="Mlenga V."/>
            <person name="Moru K."/>
            <person name="Mozes J."/>
            <person name="Mulrain L."/>
            <person name="Munson G."/>
            <person name="Naylor J."/>
            <person name="Newes C."/>
            <person name="Nguyen C."/>
            <person name="Nguyen N."/>
            <person name="Nguyen T."/>
            <person name="Nicol R."/>
            <person name="Nielsen C."/>
            <person name="Nizzari M."/>
            <person name="Norbu C."/>
            <person name="Norbu N."/>
            <person name="O'donnell P."/>
            <person name="Okoawo O."/>
            <person name="O'leary S."/>
            <person name="Omotosho B."/>
            <person name="O'neill K."/>
            <person name="Osman S."/>
            <person name="Parker S."/>
            <person name="Perrin D."/>
            <person name="Phunkhang P."/>
            <person name="Piqani B."/>
            <person name="Purcell S."/>
            <person name="Rachupka T."/>
            <person name="Ramasamy U."/>
            <person name="Rameau R."/>
            <person name="Ray V."/>
            <person name="Raymond C."/>
            <person name="Retta R."/>
            <person name="Richardson S."/>
            <person name="Rise C."/>
            <person name="Rodriguez J."/>
            <person name="Rogers J."/>
            <person name="Rogov P."/>
            <person name="Rutman M."/>
            <person name="Schupbach R."/>
            <person name="Seaman C."/>
            <person name="Settipalli S."/>
            <person name="Sharpe T."/>
            <person name="Sheridan J."/>
            <person name="Sherpa N."/>
            <person name="Shi J."/>
            <person name="Smirnov S."/>
            <person name="Smith C."/>
            <person name="Sougnez C."/>
            <person name="Spencer B."/>
            <person name="Stalker J."/>
            <person name="Stange-thomann N."/>
            <person name="Stavropoulos S."/>
            <person name="Stetson K."/>
            <person name="Stone C."/>
            <person name="Stone S."/>
            <person name="Stubbs M."/>
            <person name="Talamas J."/>
            <person name="Tchuinga P."/>
            <person name="Tenzing P."/>
            <person name="Tesfaye S."/>
            <person name="Theodore J."/>
            <person name="Thoulutsang Y."/>
            <person name="Topham K."/>
            <person name="Towey S."/>
            <person name="Tsamla T."/>
            <person name="Tsomo N."/>
            <person name="Vallee D."/>
            <person name="Vassiliev H."/>
            <person name="Venkataraman V."/>
            <person name="Vinson J."/>
            <person name="Vo A."/>
            <person name="Wade C."/>
            <person name="Wang S."/>
            <person name="Wangchuk T."/>
            <person name="Wangdi T."/>
            <person name="Whittaker C."/>
            <person name="Wilkinson J."/>
            <person name="Wu Y."/>
            <person name="Wyman D."/>
            <person name="Yadav S."/>
            <person name="Yang S."/>
            <person name="Yang X."/>
            <person name="Yeager S."/>
            <person name="Yee E."/>
            <person name="Young G."/>
            <person name="Zainoun J."/>
            <person name="Zembeck L."/>
            <person name="Zimmer A."/>
            <person name="Zody M."/>
            <person name="Lander E."/>
        </authorList>
    </citation>
    <scope>NUCLEOTIDE SEQUENCE [LARGE SCALE GENOMIC DNA]</scope>
</reference>
<dbReference type="STRING" id="51511.ENSCSAVP00000018882"/>
<dbReference type="FunFam" id="1.20.1740.10:FF:000050">
    <property type="entry name" value="MGC157082 protein"/>
    <property type="match status" value="1"/>
</dbReference>
<dbReference type="InterPro" id="IPR029485">
    <property type="entry name" value="CAT_C"/>
</dbReference>
<feature type="transmembrane region" description="Helical" evidence="5">
    <location>
        <begin position="599"/>
        <end position="619"/>
    </location>
</feature>
<feature type="domain" description="Cationic amino acid transporter C-terminal" evidence="6">
    <location>
        <begin position="572"/>
        <end position="622"/>
    </location>
</feature>
<dbReference type="Ensembl" id="ENSCSAVT00000019089.1">
    <property type="protein sequence ID" value="ENSCSAVP00000018882.1"/>
    <property type="gene ID" value="ENSCSAVG00000011090.1"/>
</dbReference>
<evidence type="ECO:0000313" key="8">
    <source>
        <dbReference type="Proteomes" id="UP000007875"/>
    </source>
</evidence>
<name>H2ZMR6_CIOSA</name>
<feature type="transmembrane region" description="Helical" evidence="5">
    <location>
        <begin position="285"/>
        <end position="304"/>
    </location>
</feature>
<feature type="transmembrane region" description="Helical" evidence="5">
    <location>
        <begin position="33"/>
        <end position="56"/>
    </location>
</feature>
<evidence type="ECO:0000256" key="5">
    <source>
        <dbReference type="SAM" id="Phobius"/>
    </source>
</evidence>
<reference evidence="7" key="2">
    <citation type="submission" date="2025-08" db="UniProtKB">
        <authorList>
            <consortium name="Ensembl"/>
        </authorList>
    </citation>
    <scope>IDENTIFICATION</scope>
</reference>
<dbReference type="Pfam" id="PF13520">
    <property type="entry name" value="AA_permease_2"/>
    <property type="match status" value="1"/>
</dbReference>
<dbReference type="Gene3D" id="1.20.1740.10">
    <property type="entry name" value="Amino acid/polyamine transporter I"/>
    <property type="match status" value="2"/>
</dbReference>
<keyword evidence="8" id="KW-1185">Reference proteome</keyword>
<dbReference type="GO" id="GO:0061459">
    <property type="term" value="F:L-arginine transmembrane transporter activity"/>
    <property type="evidence" value="ECO:0007669"/>
    <property type="project" value="TreeGrafter"/>
</dbReference>
<keyword evidence="2 5" id="KW-0812">Transmembrane</keyword>
<dbReference type="GO" id="GO:0015189">
    <property type="term" value="F:L-lysine transmembrane transporter activity"/>
    <property type="evidence" value="ECO:0007669"/>
    <property type="project" value="TreeGrafter"/>
</dbReference>
<feature type="transmembrane region" description="Helical" evidence="5">
    <location>
        <begin position="250"/>
        <end position="273"/>
    </location>
</feature>
<feature type="transmembrane region" description="Helical" evidence="5">
    <location>
        <begin position="410"/>
        <end position="429"/>
    </location>
</feature>
<dbReference type="OMA" id="WQLTMIS"/>
<dbReference type="PIRSF" id="PIRSF006060">
    <property type="entry name" value="AA_transporter"/>
    <property type="match status" value="1"/>
</dbReference>
<keyword evidence="3 5" id="KW-1133">Transmembrane helix</keyword>
<proteinExistence type="predicted"/>
<feature type="transmembrane region" description="Helical" evidence="5">
    <location>
        <begin position="196"/>
        <end position="213"/>
    </location>
</feature>
<dbReference type="FunCoup" id="H2ZMR6">
    <property type="interactions" value="1"/>
</dbReference>
<dbReference type="PANTHER" id="PTHR43243:SF105">
    <property type="entry name" value="CATIONIC AMINO ACID TRANSPORTER C-TERMINAL DOMAIN-CONTAINING PROTEIN"/>
    <property type="match status" value="1"/>
</dbReference>
<dbReference type="InParanoid" id="H2ZMR6"/>
<feature type="transmembrane region" description="Helical" evidence="5">
    <location>
        <begin position="68"/>
        <end position="89"/>
    </location>
</feature>
<evidence type="ECO:0000256" key="2">
    <source>
        <dbReference type="ARBA" id="ARBA00022692"/>
    </source>
</evidence>
<dbReference type="PANTHER" id="PTHR43243">
    <property type="entry name" value="INNER MEMBRANE TRANSPORTER YGJI-RELATED"/>
    <property type="match status" value="1"/>
</dbReference>